<dbReference type="EMBL" id="CAXAMM010011181">
    <property type="protein sequence ID" value="CAK9025465.1"/>
    <property type="molecule type" value="Genomic_DNA"/>
</dbReference>
<protein>
    <submittedName>
        <fullName evidence="1">U-box domain-containing protein 12 (Plant U-box protein 12) (OsPUB12) (RING-type E3 ubiquitin transferase PUB12)</fullName>
    </submittedName>
</protein>
<reference evidence="1 2" key="1">
    <citation type="submission" date="2024-02" db="EMBL/GenBank/DDBJ databases">
        <authorList>
            <person name="Chen Y."/>
            <person name="Shah S."/>
            <person name="Dougan E. K."/>
            <person name="Thang M."/>
            <person name="Chan C."/>
        </authorList>
    </citation>
    <scope>NUCLEOTIDE SEQUENCE [LARGE SCALE GENOMIC DNA]</scope>
</reference>
<dbReference type="PROSITE" id="PS50176">
    <property type="entry name" value="ARM_REPEAT"/>
    <property type="match status" value="1"/>
</dbReference>
<name>A0ABP0KF77_9DINO</name>
<dbReference type="PANTHER" id="PTHR23315:SF7">
    <property type="entry name" value="U-BOX DOMAIN-CONTAINING PROTEIN 4"/>
    <property type="match status" value="1"/>
</dbReference>
<dbReference type="GO" id="GO:0016740">
    <property type="term" value="F:transferase activity"/>
    <property type="evidence" value="ECO:0007669"/>
    <property type="project" value="UniProtKB-KW"/>
</dbReference>
<dbReference type="Proteomes" id="UP001642464">
    <property type="component" value="Unassembled WGS sequence"/>
</dbReference>
<dbReference type="Gene3D" id="1.25.10.10">
    <property type="entry name" value="Leucine-rich Repeat Variant"/>
    <property type="match status" value="2"/>
</dbReference>
<gene>
    <name evidence="1" type="ORF">SCF082_LOCUS17097</name>
</gene>
<proteinExistence type="predicted"/>
<dbReference type="InterPro" id="IPR000225">
    <property type="entry name" value="Armadillo"/>
</dbReference>
<sequence length="508" mass="55785">MALPPHNARRRKLIINTCCKRRQISQRYLDSGFKVIDTGLQNYLVALSSQIEACYLPCHTSYLDAKGHWDISCYAELAAELPDLMAPGAVEHPPLYGVIEPLLVQLMVHLNEWWHTIHPEKKHSTLHRVQTFVTRYSVEHGKTHLTRHVDGPQVHASMILQLHCPQGFAGGGVTIWDRHSRSHFHRLRAGYLCMLDHCIWHQSHEVTHGERWVLVIFCQEVSIQHASGTNRGGVEESAEMACLTAVSLASRAAEENYQVDEATTIALMQMLRHGGKDERERAAFALGCLAANSSHNQALMVSCGVVHLLADVLKSLTHGCGRSSGTNECAWVVAALGRLASKNVGNKSLIASEGVIPLAVELLKSGNGLEKEEAASTLCNLAANHEGNKDIMISLESAPALLQLLRTGFAKQRVWAATVLSNLASGSAQRQSVIYAAGGIQALVQMLAAETGQERQRACAALMTFTEAYREAMLEAGVMKLLGIMTKAEDSRERDEAMSLWKDLAEES</sequence>
<evidence type="ECO:0000313" key="1">
    <source>
        <dbReference type="EMBL" id="CAK9025465.1"/>
    </source>
</evidence>
<comment type="caution">
    <text evidence="1">The sequence shown here is derived from an EMBL/GenBank/DDBJ whole genome shotgun (WGS) entry which is preliminary data.</text>
</comment>
<dbReference type="Gene3D" id="2.60.120.620">
    <property type="entry name" value="q2cbj1_9rhob like domain"/>
    <property type="match status" value="1"/>
</dbReference>
<accession>A0ABP0KF77</accession>
<dbReference type="SUPFAM" id="SSF48371">
    <property type="entry name" value="ARM repeat"/>
    <property type="match status" value="1"/>
</dbReference>
<keyword evidence="1" id="KW-0808">Transferase</keyword>
<dbReference type="SMART" id="SM00185">
    <property type="entry name" value="ARM"/>
    <property type="match status" value="4"/>
</dbReference>
<dbReference type="Pfam" id="PF00514">
    <property type="entry name" value="Arm"/>
    <property type="match status" value="1"/>
</dbReference>
<evidence type="ECO:0000313" key="2">
    <source>
        <dbReference type="Proteomes" id="UP001642464"/>
    </source>
</evidence>
<keyword evidence="2" id="KW-1185">Reference proteome</keyword>
<organism evidence="1 2">
    <name type="scientific">Durusdinium trenchii</name>
    <dbReference type="NCBI Taxonomy" id="1381693"/>
    <lineage>
        <taxon>Eukaryota</taxon>
        <taxon>Sar</taxon>
        <taxon>Alveolata</taxon>
        <taxon>Dinophyceae</taxon>
        <taxon>Suessiales</taxon>
        <taxon>Symbiodiniaceae</taxon>
        <taxon>Durusdinium</taxon>
    </lineage>
</organism>
<dbReference type="PANTHER" id="PTHR23315">
    <property type="entry name" value="U BOX DOMAIN-CONTAINING"/>
    <property type="match status" value="1"/>
</dbReference>
<dbReference type="InterPro" id="IPR016024">
    <property type="entry name" value="ARM-type_fold"/>
</dbReference>
<dbReference type="InterPro" id="IPR011989">
    <property type="entry name" value="ARM-like"/>
</dbReference>